<evidence type="ECO:0000313" key="2">
    <source>
        <dbReference type="EMBL" id="AKQ45141.1"/>
    </source>
</evidence>
<evidence type="ECO:0000313" key="3">
    <source>
        <dbReference type="Proteomes" id="UP000036458"/>
    </source>
</evidence>
<name>A0A0H4W3Z8_9BACT</name>
<dbReference type="InterPro" id="IPR025877">
    <property type="entry name" value="MobA-like_NTP_Trfase"/>
</dbReference>
<dbReference type="SUPFAM" id="SSF53448">
    <property type="entry name" value="Nucleotide-diphospho-sugar transferases"/>
    <property type="match status" value="1"/>
</dbReference>
<feature type="domain" description="MobA-like NTP transferase" evidence="1">
    <location>
        <begin position="8"/>
        <end position="64"/>
    </location>
</feature>
<dbReference type="Proteomes" id="UP000036458">
    <property type="component" value="Chromosome"/>
</dbReference>
<protein>
    <recommendedName>
        <fullName evidence="1">MobA-like NTP transferase domain-containing protein</fullName>
    </recommendedName>
</protein>
<dbReference type="PATRIC" id="fig|1379910.4.peg.1093"/>
<dbReference type="Pfam" id="PF12804">
    <property type="entry name" value="NTP_transf_3"/>
    <property type="match status" value="1"/>
</dbReference>
<reference evidence="2 3" key="1">
    <citation type="submission" date="2015-01" db="EMBL/GenBank/DDBJ databases">
        <title>Rufibacter sp./DG31D/ whole genome sequencing.</title>
        <authorList>
            <person name="Kim M.K."/>
            <person name="Srinivasan S."/>
            <person name="Lee J.-J."/>
        </authorList>
    </citation>
    <scope>NUCLEOTIDE SEQUENCE [LARGE SCALE GENOMIC DNA]</scope>
    <source>
        <strain evidence="2 3">DG31D</strain>
    </source>
</reference>
<dbReference type="KEGG" id="ruf:TH63_05025"/>
<accession>A0A0H4W3Z8</accession>
<dbReference type="STRING" id="1379910.TH63_05025"/>
<evidence type="ECO:0000259" key="1">
    <source>
        <dbReference type="Pfam" id="PF12804"/>
    </source>
</evidence>
<dbReference type="AlphaFoldDB" id="A0A0H4W3Z8"/>
<dbReference type="EMBL" id="CP010777">
    <property type="protein sequence ID" value="AKQ45141.1"/>
    <property type="molecule type" value="Genomic_DNA"/>
</dbReference>
<sequence length="308" mass="34367">MSPRPTLLVLAAGMSSRYGRLKQLEPFGPHGETIMEYSIYDALQAGFGKVVFVIRKAIEKEFRAAMDARLPANVPVAYVRQELDKLPEGFRVPEGRQKPWGTAHALWVATSALQEGPFAVINGDDFYGRKSFDLVARFFRENHTPQEHALVGFHLQNTLSDYGAVSRALCELTPDGYLTKLTELTQILRTETGIQVQDAGAAYSTLTGREMVSMNLMGFKPDVLPYLERCFREFLIHEGYSLKEECVLSTVVGQMITAGQARVKVLPSKEKWFGVTYPEDKPGTVQNLAALVQAGVYPENLWANFQKA</sequence>
<keyword evidence="3" id="KW-1185">Reference proteome</keyword>
<dbReference type="Gene3D" id="3.90.550.10">
    <property type="entry name" value="Spore Coat Polysaccharide Biosynthesis Protein SpsA, Chain A"/>
    <property type="match status" value="1"/>
</dbReference>
<proteinExistence type="predicted"/>
<dbReference type="OrthoDB" id="9779926at2"/>
<dbReference type="GO" id="GO:0016779">
    <property type="term" value="F:nucleotidyltransferase activity"/>
    <property type="evidence" value="ECO:0007669"/>
    <property type="project" value="UniProtKB-ARBA"/>
</dbReference>
<dbReference type="InterPro" id="IPR029044">
    <property type="entry name" value="Nucleotide-diphossugar_trans"/>
</dbReference>
<organism evidence="2 3">
    <name type="scientific">Rufibacter radiotolerans</name>
    <dbReference type="NCBI Taxonomy" id="1379910"/>
    <lineage>
        <taxon>Bacteria</taxon>
        <taxon>Pseudomonadati</taxon>
        <taxon>Bacteroidota</taxon>
        <taxon>Cytophagia</taxon>
        <taxon>Cytophagales</taxon>
        <taxon>Hymenobacteraceae</taxon>
        <taxon>Rufibacter</taxon>
    </lineage>
</organism>
<gene>
    <name evidence="2" type="ORF">TH63_05025</name>
</gene>